<evidence type="ECO:0000259" key="1">
    <source>
        <dbReference type="Pfam" id="PF12146"/>
    </source>
</evidence>
<dbReference type="SUPFAM" id="SSF53474">
    <property type="entry name" value="alpha/beta-Hydrolases"/>
    <property type="match status" value="1"/>
</dbReference>
<dbReference type="OrthoDB" id="9785076at2"/>
<dbReference type="EMBL" id="VRTS01000001">
    <property type="protein sequence ID" value="TXK65642.1"/>
    <property type="molecule type" value="Genomic_DNA"/>
</dbReference>
<dbReference type="InterPro" id="IPR022742">
    <property type="entry name" value="Hydrolase_4"/>
</dbReference>
<name>A0A5C8KYW7_9GAMM</name>
<dbReference type="InterPro" id="IPR017208">
    <property type="entry name" value="UCP037442_abhydr"/>
</dbReference>
<dbReference type="GO" id="GO:0016787">
    <property type="term" value="F:hydrolase activity"/>
    <property type="evidence" value="ECO:0007669"/>
    <property type="project" value="UniProtKB-KW"/>
</dbReference>
<feature type="domain" description="Serine aminopeptidase S33" evidence="1">
    <location>
        <begin position="51"/>
        <end position="175"/>
    </location>
</feature>
<keyword evidence="3" id="KW-1185">Reference proteome</keyword>
<accession>A0A5C8KYW7</accession>
<keyword evidence="2" id="KW-0378">Hydrolase</keyword>
<reference evidence="2 3" key="1">
    <citation type="submission" date="2019-08" db="EMBL/GenBank/DDBJ databases">
        <authorList>
            <person name="Karlyshev A.V."/>
        </authorList>
    </citation>
    <scope>NUCLEOTIDE SEQUENCE [LARGE SCALE GENOMIC DNA]</scope>
    <source>
        <strain evidence="2 3">Alg18-2.2</strain>
    </source>
</reference>
<dbReference type="Pfam" id="PF12146">
    <property type="entry name" value="Hydrolase_4"/>
    <property type="match status" value="1"/>
</dbReference>
<dbReference type="AlphaFoldDB" id="A0A5C8KYW7"/>
<sequence>MPASGTEAPHVAGARIAPHLQCRTGDHARAADGARVETLLVPASEPRMGLVWLPALGVPARAYLALASQLAGQGISTLVHEWRGIGSSSVRASRGVDWGYAQLLSGDLPATAASAASQLAGLPLCWGGHSLGGQLATLHLARRPQDGSGLVLVGSGAPYWRAQRPPIAAALWAAMAGVPVLTAAMGFLPGRHIGFGGREARGVMRDWLRCVRTGRYHADGLVEDLEAALSRLNHPVLALHLRDDAFGPRSALDHLLGKLATPSPSIVMLGPDHLQAPADHFAWMKHPGRVAAEVDGWWASLPHKAEGPA</sequence>
<comment type="caution">
    <text evidence="2">The sequence shown here is derived from an EMBL/GenBank/DDBJ whole genome shotgun (WGS) entry which is preliminary data.</text>
</comment>
<dbReference type="Proteomes" id="UP000321248">
    <property type="component" value="Unassembled WGS sequence"/>
</dbReference>
<organism evidence="2 3">
    <name type="scientific">Alkalisalibacterium limincola</name>
    <dbReference type="NCBI Taxonomy" id="2699169"/>
    <lineage>
        <taxon>Bacteria</taxon>
        <taxon>Pseudomonadati</taxon>
        <taxon>Pseudomonadota</taxon>
        <taxon>Gammaproteobacteria</taxon>
        <taxon>Lysobacterales</taxon>
        <taxon>Lysobacteraceae</taxon>
        <taxon>Alkalisalibacterium</taxon>
    </lineage>
</organism>
<evidence type="ECO:0000313" key="2">
    <source>
        <dbReference type="EMBL" id="TXK65642.1"/>
    </source>
</evidence>
<proteinExistence type="predicted"/>
<evidence type="ECO:0000313" key="3">
    <source>
        <dbReference type="Proteomes" id="UP000321248"/>
    </source>
</evidence>
<gene>
    <name evidence="2" type="ORF">FU658_00465</name>
</gene>
<dbReference type="InterPro" id="IPR029058">
    <property type="entry name" value="AB_hydrolase_fold"/>
</dbReference>
<dbReference type="PIRSF" id="PIRSF037442">
    <property type="entry name" value="UCP037442_abhydr"/>
    <property type="match status" value="1"/>
</dbReference>
<dbReference type="Gene3D" id="3.40.50.1820">
    <property type="entry name" value="alpha/beta hydrolase"/>
    <property type="match status" value="1"/>
</dbReference>
<protein>
    <submittedName>
        <fullName evidence="2">Alpha/beta hydrolase</fullName>
    </submittedName>
</protein>